<evidence type="ECO:0000313" key="2">
    <source>
        <dbReference type="Proteomes" id="UP000076096"/>
    </source>
</evidence>
<accession>A0A143CC59</accession>
<dbReference type="STRING" id="1783515.A4E84_39480"/>
<name>A0A143CC59_9ACTN</name>
<evidence type="ECO:0008006" key="3">
    <source>
        <dbReference type="Google" id="ProtNLM"/>
    </source>
</evidence>
<organism evidence="1 2">
    <name type="scientific">Streptomyces qaidamensis</name>
    <dbReference type="NCBI Taxonomy" id="1783515"/>
    <lineage>
        <taxon>Bacteria</taxon>
        <taxon>Bacillati</taxon>
        <taxon>Actinomycetota</taxon>
        <taxon>Actinomycetes</taxon>
        <taxon>Kitasatosporales</taxon>
        <taxon>Streptomycetaceae</taxon>
        <taxon>Streptomyces</taxon>
        <taxon>Streptomyces aurantiacus group</taxon>
    </lineage>
</organism>
<reference evidence="2" key="1">
    <citation type="submission" date="2016-04" db="EMBL/GenBank/DDBJ databases">
        <authorList>
            <person name="Zhang B."/>
        </authorList>
    </citation>
    <scope>NUCLEOTIDE SEQUENCE [LARGE SCALE GENOMIC DNA]</scope>
    <source>
        <strain evidence="2">S10</strain>
    </source>
</reference>
<dbReference type="EMBL" id="CP015098">
    <property type="protein sequence ID" value="AMW15013.1"/>
    <property type="molecule type" value="Genomic_DNA"/>
</dbReference>
<dbReference type="Proteomes" id="UP000076096">
    <property type="component" value="Chromosome"/>
</dbReference>
<sequence>MLGPDHPDTLGALNNLADAQAQAGHRSRAIESYELLLTDCRRVFGTGDRRTGLVAANLAALRGH</sequence>
<keyword evidence="2" id="KW-1185">Reference proteome</keyword>
<gene>
    <name evidence="1" type="ORF">A4E84_39480</name>
</gene>
<evidence type="ECO:0000313" key="1">
    <source>
        <dbReference type="EMBL" id="AMW15013.1"/>
    </source>
</evidence>
<dbReference type="KEGG" id="stsi:A4E84_39480"/>
<dbReference type="AlphaFoldDB" id="A0A143CC59"/>
<dbReference type="InterPro" id="IPR011990">
    <property type="entry name" value="TPR-like_helical_dom_sf"/>
</dbReference>
<dbReference type="SUPFAM" id="SSF48452">
    <property type="entry name" value="TPR-like"/>
    <property type="match status" value="1"/>
</dbReference>
<dbReference type="Gene3D" id="1.25.40.10">
    <property type="entry name" value="Tetratricopeptide repeat domain"/>
    <property type="match status" value="1"/>
</dbReference>
<protein>
    <recommendedName>
        <fullName evidence="3">Tetratricopeptide repeat protein</fullName>
    </recommendedName>
</protein>
<proteinExistence type="predicted"/>